<reference evidence="3" key="1">
    <citation type="submission" date="2021-03" db="EMBL/GenBank/DDBJ databases">
        <authorList>
            <person name="Ping X."/>
        </authorList>
    </citation>
    <scope>NUCLEOTIDE SEQUENCE</scope>
    <source>
        <strain evidence="3">E313</strain>
    </source>
</reference>
<evidence type="ECO:0000259" key="1">
    <source>
        <dbReference type="Pfam" id="PF07075"/>
    </source>
</evidence>
<dbReference type="Pfam" id="PF20732">
    <property type="entry name" value="NamZ_C"/>
    <property type="match status" value="1"/>
</dbReference>
<accession>A0ABS8ELZ0</accession>
<keyword evidence="4" id="KW-1185">Reference proteome</keyword>
<evidence type="ECO:0000313" key="3">
    <source>
        <dbReference type="EMBL" id="MCC1484110.1"/>
    </source>
</evidence>
<organism evidence="3 4">
    <name type="scientific">Winogradskyella immobilis</name>
    <dbReference type="NCBI Taxonomy" id="2816852"/>
    <lineage>
        <taxon>Bacteria</taxon>
        <taxon>Pseudomonadati</taxon>
        <taxon>Bacteroidota</taxon>
        <taxon>Flavobacteriia</taxon>
        <taxon>Flavobacteriales</taxon>
        <taxon>Flavobacteriaceae</taxon>
        <taxon>Winogradskyella</taxon>
    </lineage>
</organism>
<evidence type="ECO:0000259" key="2">
    <source>
        <dbReference type="Pfam" id="PF20732"/>
    </source>
</evidence>
<proteinExistence type="predicted"/>
<sequence length="428" mass="48749">MRFKIFKNTLLLLVFITISCARKTESEKLAARSNKDTLSEFQQNQKDTLKAKKEIIVGANQTEQYLPLLKGKRVGIVANQTSVIFLDLEDKKQQTSTYTHIVDSLLSLKINIKKVFSPEHGFRGTADAGEAVKDGIDTKTQLPIFSLHGKHKKPTKQQLKDIDIMVFDIQDVGVRFYTYISTLHHVMEACVENDIPVLILDRPNPNGNYIDGPTLEKKHSSFLGMHPIPLVHGMTIGEYAKMINGERWLNHRITCDITIVKMKNYNHNSVYSLPLRPSPNLPNDQAIKLYPSLGLFEGTNINAGRGTEFQFQRYGAPFLDKDHYEFSYTPIPNFGSKYPKHKDIICYGIDLSGINAERQFTLKYIIDAYNNSVDKTKFFNTSNFTAHAGTEKLQQQIEAGKTEVEIKASWTSDLDAFKTIRKKYLLYK</sequence>
<dbReference type="PANTHER" id="PTHR42915:SF1">
    <property type="entry name" value="PEPTIDOGLYCAN BETA-N-ACETYLMURAMIDASE NAMZ"/>
    <property type="match status" value="1"/>
</dbReference>
<evidence type="ECO:0000313" key="4">
    <source>
        <dbReference type="Proteomes" id="UP000778797"/>
    </source>
</evidence>
<dbReference type="PIRSF" id="PIRSF016719">
    <property type="entry name" value="UCP016719"/>
    <property type="match status" value="1"/>
</dbReference>
<dbReference type="PANTHER" id="PTHR42915">
    <property type="entry name" value="HYPOTHETICAL 460 KDA PROTEIN IN FEUA-SIGW INTERGENIC REGION [PRECURSOR]"/>
    <property type="match status" value="1"/>
</dbReference>
<name>A0ABS8ELZ0_9FLAO</name>
<feature type="domain" description="Peptidoglycan beta-N-acetylmuramidase NamZ C-terminal" evidence="2">
    <location>
        <begin position="289"/>
        <end position="427"/>
    </location>
</feature>
<dbReference type="PROSITE" id="PS51257">
    <property type="entry name" value="PROKAR_LIPOPROTEIN"/>
    <property type="match status" value="1"/>
</dbReference>
<dbReference type="InterPro" id="IPR048503">
    <property type="entry name" value="NamZ_C"/>
</dbReference>
<reference evidence="3" key="2">
    <citation type="submission" date="2021-10" db="EMBL/GenBank/DDBJ databases">
        <title>Genome of Winogradskyella sp. E313.</title>
        <authorList>
            <person name="Zhou Y."/>
        </authorList>
    </citation>
    <scope>NUCLEOTIDE SEQUENCE</scope>
    <source>
        <strain evidence="3">E313</strain>
    </source>
</reference>
<dbReference type="Gene3D" id="3.90.1150.140">
    <property type="match status" value="1"/>
</dbReference>
<gene>
    <name evidence="3" type="ORF">J1C55_05860</name>
</gene>
<dbReference type="Gene3D" id="3.40.50.12170">
    <property type="entry name" value="Uncharacterised protein PF07075, DUF1343"/>
    <property type="match status" value="1"/>
</dbReference>
<dbReference type="EMBL" id="JAFMPT010000005">
    <property type="protein sequence ID" value="MCC1484110.1"/>
    <property type="molecule type" value="Genomic_DNA"/>
</dbReference>
<feature type="domain" description="Peptidoglycan beta-N-acetylmuramidase NamZ N-terminal" evidence="1">
    <location>
        <begin position="74"/>
        <end position="284"/>
    </location>
</feature>
<dbReference type="InterPro" id="IPR008302">
    <property type="entry name" value="NamZ"/>
</dbReference>
<protein>
    <submittedName>
        <fullName evidence="3">DUF1343 domain-containing protein</fullName>
    </submittedName>
</protein>
<comment type="caution">
    <text evidence="3">The sequence shown here is derived from an EMBL/GenBank/DDBJ whole genome shotgun (WGS) entry which is preliminary data.</text>
</comment>
<dbReference type="InterPro" id="IPR048502">
    <property type="entry name" value="NamZ_N"/>
</dbReference>
<dbReference type="Pfam" id="PF07075">
    <property type="entry name" value="NamZ_N"/>
    <property type="match status" value="1"/>
</dbReference>
<dbReference type="RefSeq" id="WP_227476555.1">
    <property type="nucleotide sequence ID" value="NZ_JAFMPT010000005.1"/>
</dbReference>
<dbReference type="Proteomes" id="UP000778797">
    <property type="component" value="Unassembled WGS sequence"/>
</dbReference>